<keyword evidence="5 7" id="KW-0647">Proteasome</keyword>
<dbReference type="InterPro" id="IPR029055">
    <property type="entry name" value="Ntn_hydrolases_N"/>
</dbReference>
<keyword evidence="4" id="KW-0963">Cytoplasm</keyword>
<dbReference type="CDD" id="cd03750">
    <property type="entry name" value="proteasome_alpha_type_2"/>
    <property type="match status" value="1"/>
</dbReference>
<dbReference type="Proteomes" id="UP001530400">
    <property type="component" value="Unassembled WGS sequence"/>
</dbReference>
<dbReference type="SMART" id="SM00948">
    <property type="entry name" value="Proteasome_A_N"/>
    <property type="match status" value="1"/>
</dbReference>
<keyword evidence="10" id="KW-1185">Reference proteome</keyword>
<dbReference type="Pfam" id="PF00227">
    <property type="entry name" value="Proteasome"/>
    <property type="match status" value="1"/>
</dbReference>
<dbReference type="PROSITE" id="PS51475">
    <property type="entry name" value="PROTEASOME_ALPHA_2"/>
    <property type="match status" value="1"/>
</dbReference>
<evidence type="ECO:0000256" key="6">
    <source>
        <dbReference type="ARBA" id="ARBA00023242"/>
    </source>
</evidence>
<dbReference type="FunFam" id="3.60.20.10:FF:000012">
    <property type="entry name" value="Proteasome subunit alpha type"/>
    <property type="match status" value="1"/>
</dbReference>
<dbReference type="SUPFAM" id="SSF56235">
    <property type="entry name" value="N-terminal nucleophile aminohydrolases (Ntn hydrolases)"/>
    <property type="match status" value="1"/>
</dbReference>
<dbReference type="GO" id="GO:0005737">
    <property type="term" value="C:cytoplasm"/>
    <property type="evidence" value="ECO:0007669"/>
    <property type="project" value="UniProtKB-SubCell"/>
</dbReference>
<dbReference type="InterPro" id="IPR000426">
    <property type="entry name" value="Proteasome_asu_N"/>
</dbReference>
<dbReference type="GO" id="GO:0019773">
    <property type="term" value="C:proteasome core complex, alpha-subunit complex"/>
    <property type="evidence" value="ECO:0007669"/>
    <property type="project" value="UniProtKB-UniRule"/>
</dbReference>
<comment type="caution">
    <text evidence="9">The sequence shown here is derived from an EMBL/GenBank/DDBJ whole genome shotgun (WGS) entry which is preliminary data.</text>
</comment>
<comment type="subcellular location">
    <subcellularLocation>
        <location evidence="2">Cytoplasm</location>
    </subcellularLocation>
    <subcellularLocation>
        <location evidence="1">Nucleus</location>
    </subcellularLocation>
</comment>
<dbReference type="GO" id="GO:0005634">
    <property type="term" value="C:nucleus"/>
    <property type="evidence" value="ECO:0007669"/>
    <property type="project" value="UniProtKB-SubCell"/>
</dbReference>
<proteinExistence type="inferred from homology"/>
<dbReference type="NCBIfam" id="NF003075">
    <property type="entry name" value="PRK03996.1"/>
    <property type="match status" value="1"/>
</dbReference>
<dbReference type="AlphaFoldDB" id="A0ABD3Q4F4"/>
<dbReference type="Pfam" id="PF10584">
    <property type="entry name" value="Proteasome_A_N"/>
    <property type="match status" value="1"/>
</dbReference>
<dbReference type="InterPro" id="IPR050115">
    <property type="entry name" value="Proteasome_alpha"/>
</dbReference>
<evidence type="ECO:0000256" key="1">
    <source>
        <dbReference type="ARBA" id="ARBA00004123"/>
    </source>
</evidence>
<name>A0ABD3Q4F4_9STRA</name>
<dbReference type="InterPro" id="IPR001353">
    <property type="entry name" value="Proteasome_sua/b"/>
</dbReference>
<dbReference type="Gene3D" id="3.60.20.10">
    <property type="entry name" value="Glutamine Phosphoribosylpyrophosphate, subunit 1, domain 1"/>
    <property type="match status" value="1"/>
</dbReference>
<evidence type="ECO:0000256" key="2">
    <source>
        <dbReference type="ARBA" id="ARBA00004496"/>
    </source>
</evidence>
<evidence type="ECO:0000256" key="7">
    <source>
        <dbReference type="PROSITE-ProRule" id="PRU00808"/>
    </source>
</evidence>
<comment type="similarity">
    <text evidence="7">Belongs to the peptidase T1A family.</text>
</comment>
<sequence>MGDSAYSFSLTTFSRTGKLLQIEYALNAVSNGRTALGIAAKDGVVICTDKKFGSSLVDSGEVRKVERVHEGAGMVYAGVGPDYRVLVRKARKSAQSYHLEYKEPKPITQLVKSTASVMQEYTQSGGVRPFGVSLLVAGLDADNTPRLYQVDPSGAYFGWKATAIGKNYVNAKNFLEKRYQDDMELEDAIHTALLTLREGFEGEMNGGNIEVGVVGLDGKFRVLTESEVQDYLDEAN</sequence>
<evidence type="ECO:0000256" key="4">
    <source>
        <dbReference type="ARBA" id="ARBA00022490"/>
    </source>
</evidence>
<dbReference type="InterPro" id="IPR023332">
    <property type="entry name" value="Proteasome_alpha-type"/>
</dbReference>
<feature type="domain" description="Proteasome alpha-type subunits" evidence="8">
    <location>
        <begin position="6"/>
        <end position="28"/>
    </location>
</feature>
<reference evidence="9 10" key="1">
    <citation type="submission" date="2024-10" db="EMBL/GenBank/DDBJ databases">
        <title>Updated reference genomes for cyclostephanoid diatoms.</title>
        <authorList>
            <person name="Roberts W.R."/>
            <person name="Alverson A.J."/>
        </authorList>
    </citation>
    <scope>NUCLEOTIDE SEQUENCE [LARGE SCALE GENOMIC DNA]</scope>
    <source>
        <strain evidence="9 10">AJA010-31</strain>
    </source>
</reference>
<evidence type="ECO:0000259" key="8">
    <source>
        <dbReference type="SMART" id="SM00948"/>
    </source>
</evidence>
<protein>
    <recommendedName>
        <fullName evidence="3">Proteasome subunit alpha type-2</fullName>
    </recommendedName>
</protein>
<evidence type="ECO:0000256" key="5">
    <source>
        <dbReference type="ARBA" id="ARBA00022942"/>
    </source>
</evidence>
<keyword evidence="6" id="KW-0539">Nucleus</keyword>
<dbReference type="EMBL" id="JALLPJ020000351">
    <property type="protein sequence ID" value="KAL3794536.1"/>
    <property type="molecule type" value="Genomic_DNA"/>
</dbReference>
<evidence type="ECO:0000313" key="9">
    <source>
        <dbReference type="EMBL" id="KAL3794536.1"/>
    </source>
</evidence>
<gene>
    <name evidence="9" type="ORF">ACHAWO_009921</name>
</gene>
<organism evidence="9 10">
    <name type="scientific">Cyclotella atomus</name>
    <dbReference type="NCBI Taxonomy" id="382360"/>
    <lineage>
        <taxon>Eukaryota</taxon>
        <taxon>Sar</taxon>
        <taxon>Stramenopiles</taxon>
        <taxon>Ochrophyta</taxon>
        <taxon>Bacillariophyta</taxon>
        <taxon>Coscinodiscophyceae</taxon>
        <taxon>Thalassiosirophycidae</taxon>
        <taxon>Stephanodiscales</taxon>
        <taxon>Stephanodiscaceae</taxon>
        <taxon>Cyclotella</taxon>
    </lineage>
</organism>
<evidence type="ECO:0000256" key="3">
    <source>
        <dbReference type="ARBA" id="ARBA00021337"/>
    </source>
</evidence>
<evidence type="ECO:0000313" key="10">
    <source>
        <dbReference type="Proteomes" id="UP001530400"/>
    </source>
</evidence>
<dbReference type="PANTHER" id="PTHR11599">
    <property type="entry name" value="PROTEASOME SUBUNIT ALPHA/BETA"/>
    <property type="match status" value="1"/>
</dbReference>
<accession>A0ABD3Q4F4</accession>